<dbReference type="PATRIC" id="fig|1430899.3.peg.1932"/>
<protein>
    <submittedName>
        <fullName evidence="4">TetR family transcriptional regulator</fullName>
    </submittedName>
</protein>
<dbReference type="PROSITE" id="PS50977">
    <property type="entry name" value="HTH_TETR_2"/>
    <property type="match status" value="1"/>
</dbReference>
<dbReference type="SUPFAM" id="SSF46689">
    <property type="entry name" value="Homeodomain-like"/>
    <property type="match status" value="1"/>
</dbReference>
<dbReference type="Proteomes" id="UP000052258">
    <property type="component" value="Unassembled WGS sequence"/>
</dbReference>
<name>A0A0J8G898_9LIST</name>
<dbReference type="Gene3D" id="1.10.357.10">
    <property type="entry name" value="Tetracycline Repressor, domain 2"/>
    <property type="match status" value="1"/>
</dbReference>
<dbReference type="InterPro" id="IPR036271">
    <property type="entry name" value="Tet_transcr_reg_TetR-rel_C_sf"/>
</dbReference>
<dbReference type="PRINTS" id="PR00455">
    <property type="entry name" value="HTHTETR"/>
</dbReference>
<dbReference type="AlphaFoldDB" id="A0A0J8G898"/>
<sequence length="219" mass="25321">MENKPTDLLRQILDVTEKDKRMSEKQKNIVKAAIELFAEKGFSATSTSEIAKRAGVAEGTIFRHYKTKKDLLMAITMPALIEGVVPFLAQDFAEEVFQQDYSDFKSFLRAIIINRFEFAKNNGKVIKIYFMELMYHDELRTQFSEIFMTHVKGHFDTLIDSYKEKGELMDMPNSTIMRALITNIVGFLLTRFVVMPDANWDDEAEIDFTVRYIMNGLAK</sequence>
<proteinExistence type="predicted"/>
<evidence type="ECO:0000256" key="2">
    <source>
        <dbReference type="PROSITE-ProRule" id="PRU00335"/>
    </source>
</evidence>
<dbReference type="SUPFAM" id="SSF48498">
    <property type="entry name" value="Tetracyclin repressor-like, C-terminal domain"/>
    <property type="match status" value="1"/>
</dbReference>
<evidence type="ECO:0000256" key="1">
    <source>
        <dbReference type="ARBA" id="ARBA00023125"/>
    </source>
</evidence>
<organism evidence="4 5">
    <name type="scientific">Listeria fleischmannii 1991</name>
    <dbReference type="NCBI Taxonomy" id="1430899"/>
    <lineage>
        <taxon>Bacteria</taxon>
        <taxon>Bacillati</taxon>
        <taxon>Bacillota</taxon>
        <taxon>Bacilli</taxon>
        <taxon>Bacillales</taxon>
        <taxon>Listeriaceae</taxon>
        <taxon>Listeria</taxon>
    </lineage>
</organism>
<dbReference type="Pfam" id="PF00440">
    <property type="entry name" value="TetR_N"/>
    <property type="match status" value="1"/>
</dbReference>
<dbReference type="GO" id="GO:0003677">
    <property type="term" value="F:DNA binding"/>
    <property type="evidence" value="ECO:0007669"/>
    <property type="project" value="UniProtKB-UniRule"/>
</dbReference>
<comment type="caution">
    <text evidence="4">The sequence shown here is derived from an EMBL/GenBank/DDBJ whole genome shotgun (WGS) entry which is preliminary data.</text>
</comment>
<keyword evidence="1 2" id="KW-0238">DNA-binding</keyword>
<dbReference type="InterPro" id="IPR009057">
    <property type="entry name" value="Homeodomain-like_sf"/>
</dbReference>
<evidence type="ECO:0000313" key="5">
    <source>
        <dbReference type="Proteomes" id="UP000052258"/>
    </source>
</evidence>
<feature type="domain" description="HTH tetR-type" evidence="3">
    <location>
        <begin position="23"/>
        <end position="83"/>
    </location>
</feature>
<dbReference type="PANTHER" id="PTHR43479:SF11">
    <property type="entry name" value="ACREF_ENVCD OPERON REPRESSOR-RELATED"/>
    <property type="match status" value="1"/>
</dbReference>
<dbReference type="InterPro" id="IPR001647">
    <property type="entry name" value="HTH_TetR"/>
</dbReference>
<feature type="DNA-binding region" description="H-T-H motif" evidence="2">
    <location>
        <begin position="46"/>
        <end position="65"/>
    </location>
</feature>
<evidence type="ECO:0000259" key="3">
    <source>
        <dbReference type="PROSITE" id="PS50977"/>
    </source>
</evidence>
<dbReference type="EMBL" id="AZHO01000023">
    <property type="protein sequence ID" value="KMT58855.1"/>
    <property type="molecule type" value="Genomic_DNA"/>
</dbReference>
<gene>
    <name evidence="4" type="ORF">X560_1891</name>
</gene>
<dbReference type="PANTHER" id="PTHR43479">
    <property type="entry name" value="ACREF/ENVCD OPERON REPRESSOR-RELATED"/>
    <property type="match status" value="1"/>
</dbReference>
<dbReference type="InterPro" id="IPR050624">
    <property type="entry name" value="HTH-type_Tx_Regulator"/>
</dbReference>
<reference evidence="4 5" key="1">
    <citation type="journal article" date="2015" name="Genome Biol. Evol.">
        <title>Comparative Genomics of Listeria Sensu Lato: Genus-Wide Differences in Evolutionary Dynamics and the Progressive Gain of Complex, Potentially Pathogenicity-Related Traits through Lateral Gene Transfer.</title>
        <authorList>
            <person name="Chiara M."/>
            <person name="Caruso M."/>
            <person name="D'Erchia A.M."/>
            <person name="Manzari C."/>
            <person name="Fraccalvieri R."/>
            <person name="Goffredo E."/>
            <person name="Latorre L."/>
            <person name="Miccolupo A."/>
            <person name="Padalino I."/>
            <person name="Santagada G."/>
            <person name="Chiocco D."/>
            <person name="Pesole G."/>
            <person name="Horner D.S."/>
            <person name="Parisi A."/>
        </authorList>
    </citation>
    <scope>NUCLEOTIDE SEQUENCE [LARGE SCALE GENOMIC DNA]</scope>
    <source>
        <strain evidence="4 5">1991</strain>
    </source>
</reference>
<keyword evidence="5" id="KW-1185">Reference proteome</keyword>
<evidence type="ECO:0000313" key="4">
    <source>
        <dbReference type="EMBL" id="KMT58855.1"/>
    </source>
</evidence>
<accession>A0A0J8G898</accession>